<dbReference type="CDD" id="cd07363">
    <property type="entry name" value="45_DOPA_Dioxygenase"/>
    <property type="match status" value="1"/>
</dbReference>
<accession>A0ABW2A1Z2</accession>
<organism evidence="7 8">
    <name type="scientific">Marinobacterium aestuariivivens</name>
    <dbReference type="NCBI Taxonomy" id="1698799"/>
    <lineage>
        <taxon>Bacteria</taxon>
        <taxon>Pseudomonadati</taxon>
        <taxon>Pseudomonadota</taxon>
        <taxon>Gammaproteobacteria</taxon>
        <taxon>Oceanospirillales</taxon>
        <taxon>Oceanospirillaceae</taxon>
        <taxon>Marinobacterium</taxon>
    </lineage>
</organism>
<dbReference type="PANTHER" id="PTHR30096">
    <property type="entry name" value="4,5-DOPA DIOXYGENASE EXTRADIOL-LIKE PROTEIN"/>
    <property type="match status" value="1"/>
</dbReference>
<dbReference type="InterPro" id="IPR014436">
    <property type="entry name" value="Extradiol_dOase_DODA"/>
</dbReference>
<evidence type="ECO:0000256" key="3">
    <source>
        <dbReference type="ARBA" id="ARBA00022723"/>
    </source>
</evidence>
<evidence type="ECO:0000256" key="4">
    <source>
        <dbReference type="ARBA" id="ARBA00022833"/>
    </source>
</evidence>
<dbReference type="PIRSF" id="PIRSF006157">
    <property type="entry name" value="Doxgns_DODA"/>
    <property type="match status" value="1"/>
</dbReference>
<dbReference type="GO" id="GO:0051213">
    <property type="term" value="F:dioxygenase activity"/>
    <property type="evidence" value="ECO:0007669"/>
    <property type="project" value="UniProtKB-KW"/>
</dbReference>
<keyword evidence="7" id="KW-0223">Dioxygenase</keyword>
<comment type="similarity">
    <text evidence="2">Belongs to the DODA-type extradiol aromatic ring-opening dioxygenase family.</text>
</comment>
<dbReference type="Gene3D" id="3.40.830.10">
    <property type="entry name" value="LigB-like"/>
    <property type="match status" value="1"/>
</dbReference>
<evidence type="ECO:0000256" key="5">
    <source>
        <dbReference type="ARBA" id="ARBA00023002"/>
    </source>
</evidence>
<keyword evidence="5" id="KW-0560">Oxidoreductase</keyword>
<dbReference type="Pfam" id="PF02900">
    <property type="entry name" value="LigB"/>
    <property type="match status" value="1"/>
</dbReference>
<name>A0ABW2A1Z2_9GAMM</name>
<evidence type="ECO:0000313" key="8">
    <source>
        <dbReference type="Proteomes" id="UP001596422"/>
    </source>
</evidence>
<evidence type="ECO:0000256" key="2">
    <source>
        <dbReference type="ARBA" id="ARBA00007581"/>
    </source>
</evidence>
<keyword evidence="3" id="KW-0479">Metal-binding</keyword>
<dbReference type="Proteomes" id="UP001596422">
    <property type="component" value="Unassembled WGS sequence"/>
</dbReference>
<evidence type="ECO:0000256" key="1">
    <source>
        <dbReference type="ARBA" id="ARBA00001947"/>
    </source>
</evidence>
<reference evidence="8" key="1">
    <citation type="journal article" date="2019" name="Int. J. Syst. Evol. Microbiol.">
        <title>The Global Catalogue of Microorganisms (GCM) 10K type strain sequencing project: providing services to taxonomists for standard genome sequencing and annotation.</title>
        <authorList>
            <consortium name="The Broad Institute Genomics Platform"/>
            <consortium name="The Broad Institute Genome Sequencing Center for Infectious Disease"/>
            <person name="Wu L."/>
            <person name="Ma J."/>
        </authorList>
    </citation>
    <scope>NUCLEOTIDE SEQUENCE [LARGE SCALE GENOMIC DNA]</scope>
    <source>
        <strain evidence="8">NBRC 111756</strain>
    </source>
</reference>
<keyword evidence="8" id="KW-1185">Reference proteome</keyword>
<protein>
    <submittedName>
        <fullName evidence="7">Dioxygenase</fullName>
    </submittedName>
</protein>
<dbReference type="SUPFAM" id="SSF53213">
    <property type="entry name" value="LigB-like"/>
    <property type="match status" value="1"/>
</dbReference>
<keyword evidence="4" id="KW-0862">Zinc</keyword>
<evidence type="ECO:0000313" key="7">
    <source>
        <dbReference type="EMBL" id="MFC6671518.1"/>
    </source>
</evidence>
<dbReference type="EMBL" id="JBHSWE010000001">
    <property type="protein sequence ID" value="MFC6671518.1"/>
    <property type="molecule type" value="Genomic_DNA"/>
</dbReference>
<comment type="cofactor">
    <cofactor evidence="1">
        <name>Zn(2+)</name>
        <dbReference type="ChEBI" id="CHEBI:29105"/>
    </cofactor>
</comment>
<dbReference type="PANTHER" id="PTHR30096:SF0">
    <property type="entry name" value="4,5-DOPA DIOXYGENASE EXTRADIOL-LIKE PROTEIN"/>
    <property type="match status" value="1"/>
</dbReference>
<comment type="caution">
    <text evidence="7">The sequence shown here is derived from an EMBL/GenBank/DDBJ whole genome shotgun (WGS) entry which is preliminary data.</text>
</comment>
<feature type="domain" description="Extradiol ring-cleavage dioxygenase class III enzyme subunit B" evidence="6">
    <location>
        <begin position="36"/>
        <end position="251"/>
    </location>
</feature>
<dbReference type="InterPro" id="IPR004183">
    <property type="entry name" value="Xdiol_dOase_suB"/>
</dbReference>
<evidence type="ECO:0000259" key="6">
    <source>
        <dbReference type="Pfam" id="PF02900"/>
    </source>
</evidence>
<sequence>MTTAPVFFVSHGSPTFALEPGRLGPQLGKLGGQLSGVEAIAVISPHWQTRAVAVTTTARPDTIHDFGGFPRPLYELQYPAPGTLHFAAEAARLLAEAGLAVDVDSRRGLDHGAWVPLLHLLPDAGVPVFQVSMPWNLDTAGALRLGRALAPLREQGVMILASGSMTHNLYEIRQSGPEAAYVREFAQWNQNAVMAGDVEQLLAYRRLAPHAARAHPTDEHYLPLLVAMGAASDQERPRFIEGGISYSVLSMDSYVWGLPGD</sequence>
<proteinExistence type="inferred from homology"/>
<gene>
    <name evidence="7" type="ORF">ACFQDL_16665</name>
</gene>
<dbReference type="RefSeq" id="WP_379910022.1">
    <property type="nucleotide sequence ID" value="NZ_JBHSWE010000001.1"/>
</dbReference>